<evidence type="ECO:0000256" key="7">
    <source>
        <dbReference type="ARBA" id="ARBA00023224"/>
    </source>
</evidence>
<protein>
    <submittedName>
        <fullName evidence="14">Methyl-accepting chemotaxis protein</fullName>
    </submittedName>
</protein>
<dbReference type="GO" id="GO:0007165">
    <property type="term" value="P:signal transduction"/>
    <property type="evidence" value="ECO:0007669"/>
    <property type="project" value="UniProtKB-KW"/>
</dbReference>
<dbReference type="AlphaFoldDB" id="A0A371IKJ1"/>
<dbReference type="InterPro" id="IPR003660">
    <property type="entry name" value="HAMP_dom"/>
</dbReference>
<proteinExistence type="inferred from homology"/>
<keyword evidence="3" id="KW-0145">Chemotaxis</keyword>
<dbReference type="Proteomes" id="UP000093352">
    <property type="component" value="Unassembled WGS sequence"/>
</dbReference>
<feature type="region of interest" description="Disordered" evidence="10">
    <location>
        <begin position="202"/>
        <end position="222"/>
    </location>
</feature>
<dbReference type="STRING" id="1871336.BBG48_09220"/>
<keyword evidence="7 9" id="KW-0807">Transducer</keyword>
<dbReference type="SMART" id="SM00304">
    <property type="entry name" value="HAMP"/>
    <property type="match status" value="1"/>
</dbReference>
<feature type="domain" description="Methyl-accepting transducer" evidence="12">
    <location>
        <begin position="366"/>
        <end position="602"/>
    </location>
</feature>
<gene>
    <name evidence="14" type="ORF">BBG48_006950</name>
</gene>
<evidence type="ECO:0000256" key="3">
    <source>
        <dbReference type="ARBA" id="ARBA00022500"/>
    </source>
</evidence>
<keyword evidence="5 11" id="KW-1133">Transmembrane helix</keyword>
<keyword evidence="4 11" id="KW-0812">Transmembrane</keyword>
<evidence type="ECO:0000259" key="13">
    <source>
        <dbReference type="PROSITE" id="PS50885"/>
    </source>
</evidence>
<organism evidence="14 15">
    <name type="scientific">Criibacterium bergeronii</name>
    <dbReference type="NCBI Taxonomy" id="1871336"/>
    <lineage>
        <taxon>Bacteria</taxon>
        <taxon>Bacillati</taxon>
        <taxon>Bacillota</taxon>
        <taxon>Clostridia</taxon>
        <taxon>Peptostreptococcales</taxon>
        <taxon>Filifactoraceae</taxon>
        <taxon>Criibacterium</taxon>
    </lineage>
</organism>
<dbReference type="PROSITE" id="PS50111">
    <property type="entry name" value="CHEMOTAXIS_TRANSDUC_2"/>
    <property type="match status" value="1"/>
</dbReference>
<accession>A0A371IKJ1</accession>
<dbReference type="CDD" id="cd06225">
    <property type="entry name" value="HAMP"/>
    <property type="match status" value="1"/>
</dbReference>
<dbReference type="SUPFAM" id="SSF58104">
    <property type="entry name" value="Methyl-accepting chemotaxis protein (MCP) signaling domain"/>
    <property type="match status" value="1"/>
</dbReference>
<dbReference type="Pfam" id="PF00015">
    <property type="entry name" value="MCPsignal"/>
    <property type="match status" value="1"/>
</dbReference>
<dbReference type="InterPro" id="IPR033479">
    <property type="entry name" value="dCache_1"/>
</dbReference>
<dbReference type="Gene3D" id="6.10.340.10">
    <property type="match status" value="1"/>
</dbReference>
<feature type="transmembrane region" description="Helical" evidence="11">
    <location>
        <begin position="272"/>
        <end position="290"/>
    </location>
</feature>
<evidence type="ECO:0000256" key="10">
    <source>
        <dbReference type="SAM" id="MobiDB-lite"/>
    </source>
</evidence>
<evidence type="ECO:0000256" key="2">
    <source>
        <dbReference type="ARBA" id="ARBA00022475"/>
    </source>
</evidence>
<evidence type="ECO:0000313" key="15">
    <source>
        <dbReference type="Proteomes" id="UP000093352"/>
    </source>
</evidence>
<name>A0A371IKJ1_9FIRM</name>
<keyword evidence="15" id="KW-1185">Reference proteome</keyword>
<evidence type="ECO:0000259" key="12">
    <source>
        <dbReference type="PROSITE" id="PS50111"/>
    </source>
</evidence>
<evidence type="ECO:0000256" key="4">
    <source>
        <dbReference type="ARBA" id="ARBA00022692"/>
    </source>
</evidence>
<dbReference type="Gene3D" id="3.30.450.20">
    <property type="entry name" value="PAS domain"/>
    <property type="match status" value="1"/>
</dbReference>
<evidence type="ECO:0000256" key="5">
    <source>
        <dbReference type="ARBA" id="ARBA00022989"/>
    </source>
</evidence>
<dbReference type="RefSeq" id="WP_116170950.1">
    <property type="nucleotide sequence ID" value="NZ_MBEW02000014.1"/>
</dbReference>
<dbReference type="SMART" id="SM00283">
    <property type="entry name" value="MA"/>
    <property type="match status" value="1"/>
</dbReference>
<evidence type="ECO:0000313" key="14">
    <source>
        <dbReference type="EMBL" id="RDY21012.1"/>
    </source>
</evidence>
<dbReference type="Pfam" id="PF02743">
    <property type="entry name" value="dCache_1"/>
    <property type="match status" value="1"/>
</dbReference>
<dbReference type="CDD" id="cd11386">
    <property type="entry name" value="MCP_signal"/>
    <property type="match status" value="1"/>
</dbReference>
<dbReference type="PANTHER" id="PTHR32089:SF112">
    <property type="entry name" value="LYSOZYME-LIKE PROTEIN-RELATED"/>
    <property type="match status" value="1"/>
</dbReference>
<dbReference type="GO" id="GO:0006935">
    <property type="term" value="P:chemotaxis"/>
    <property type="evidence" value="ECO:0007669"/>
    <property type="project" value="UniProtKB-KW"/>
</dbReference>
<dbReference type="PANTHER" id="PTHR32089">
    <property type="entry name" value="METHYL-ACCEPTING CHEMOTAXIS PROTEIN MCPB"/>
    <property type="match status" value="1"/>
</dbReference>
<feature type="domain" description="HAMP" evidence="13">
    <location>
        <begin position="295"/>
        <end position="347"/>
    </location>
</feature>
<dbReference type="Pfam" id="PF00672">
    <property type="entry name" value="HAMP"/>
    <property type="match status" value="1"/>
</dbReference>
<feature type="compositionally biased region" description="Polar residues" evidence="10">
    <location>
        <begin position="209"/>
        <end position="222"/>
    </location>
</feature>
<dbReference type="InterPro" id="IPR029151">
    <property type="entry name" value="Sensor-like_sf"/>
</dbReference>
<dbReference type="EMBL" id="MBEW02000014">
    <property type="protein sequence ID" value="RDY21012.1"/>
    <property type="molecule type" value="Genomic_DNA"/>
</dbReference>
<dbReference type="InterPro" id="IPR004089">
    <property type="entry name" value="MCPsignal_dom"/>
</dbReference>
<evidence type="ECO:0000256" key="8">
    <source>
        <dbReference type="ARBA" id="ARBA00029447"/>
    </source>
</evidence>
<comment type="subcellular location">
    <subcellularLocation>
        <location evidence="1">Cell membrane</location>
        <topology evidence="1">Multi-pass membrane protein</topology>
    </subcellularLocation>
</comment>
<evidence type="ECO:0000256" key="6">
    <source>
        <dbReference type="ARBA" id="ARBA00023136"/>
    </source>
</evidence>
<comment type="caution">
    <text evidence="14">The sequence shown here is derived from an EMBL/GenBank/DDBJ whole genome shotgun (WGS) entry which is preliminary data.</text>
</comment>
<dbReference type="GO" id="GO:0005886">
    <property type="term" value="C:plasma membrane"/>
    <property type="evidence" value="ECO:0007669"/>
    <property type="project" value="UniProtKB-SubCell"/>
</dbReference>
<evidence type="ECO:0000256" key="1">
    <source>
        <dbReference type="ARBA" id="ARBA00004651"/>
    </source>
</evidence>
<evidence type="ECO:0000256" key="11">
    <source>
        <dbReference type="SAM" id="Phobius"/>
    </source>
</evidence>
<comment type="similarity">
    <text evidence="8">Belongs to the methyl-accepting chemotaxis (MCP) protein family.</text>
</comment>
<keyword evidence="2" id="KW-1003">Cell membrane</keyword>
<sequence length="652" mass="69187">MKSIGQKLFISFLIFALVPAILIGGISGWTYLKQSENSTTSNNMRYADALASEIDLFMKESSGQMKGLTGMPAFKNMQAKDVLESIISLQKANPKWELIVVMDNKGNQIARTSGKLANRADREYFKKAVEGNDFVTGSYVSVFTNAPTVTFSSPIKNDSGEIVGVIAGDLSVGFLQNIADKVQTDENGISITDEKGTYLADQNKDNVKNSESNAQTKQGNAAISSKSSGSVISQDSMGINSYISWSIVPSNGWIVYSKATVSSVKDPMYKSMIPIAVLLLLSIIAAALLGKIVSTSVTKPIENLARASEEVANGDLTQTIAQEGTIETKRLASAFNSMIESLRMLISSSKLNASTVASNSEQLAASASEVGKLSESVSQNVQDIALSANNQKEIAAKTSLVTGRMTEAIQISSIAVDSVKNATKTGQEKADEGAKSIEHAVRVMKEMEQSSKSTSEAMNILGEKSRQIGQIVESITGIAGQTNLLALNAAIEAARAGESGKGFAVVAEEVRKLAEQSETAANEISNIIRVIQQDTDKAISMMSESTQKVTEGAHVVIKAGDAFEDILSSVNEIGAEVSKISDSMDTLSKSGKEVDNAMEDILKAANDGAYSTDAVAGASQQQLASMQEIAASANSLADVAQELKESVNKFMF</sequence>
<dbReference type="PROSITE" id="PS50885">
    <property type="entry name" value="HAMP"/>
    <property type="match status" value="1"/>
</dbReference>
<dbReference type="CDD" id="cd18774">
    <property type="entry name" value="PDC2_HK_sensor"/>
    <property type="match status" value="1"/>
</dbReference>
<dbReference type="SUPFAM" id="SSF103190">
    <property type="entry name" value="Sensory domain-like"/>
    <property type="match status" value="1"/>
</dbReference>
<feature type="transmembrane region" description="Helical" evidence="11">
    <location>
        <begin position="12"/>
        <end position="32"/>
    </location>
</feature>
<dbReference type="Gene3D" id="1.10.287.950">
    <property type="entry name" value="Methyl-accepting chemotaxis protein"/>
    <property type="match status" value="1"/>
</dbReference>
<keyword evidence="6 11" id="KW-0472">Membrane</keyword>
<reference evidence="14 15" key="1">
    <citation type="journal article" date="2016" name="Genome Announc.">
        <title>Draft Genome Sequence of Criibacterium bergeronii gen. nov., sp. nov., Strain CCRI-22567T, Isolated from a Vaginal Sample from a Woman with Bacterial Vaginosis.</title>
        <authorList>
            <person name="Maheux A.F."/>
            <person name="Berube E."/>
            <person name="Boudreau D.K."/>
            <person name="Raymond F."/>
            <person name="Corbeil J."/>
            <person name="Roy P.H."/>
            <person name="Boissinot M."/>
            <person name="Omar R.F."/>
        </authorList>
    </citation>
    <scope>NUCLEOTIDE SEQUENCE [LARGE SCALE GENOMIC DNA]</scope>
    <source>
        <strain evidence="14 15">CCRI-22567</strain>
    </source>
</reference>
<evidence type="ECO:0000256" key="9">
    <source>
        <dbReference type="PROSITE-ProRule" id="PRU00284"/>
    </source>
</evidence>
<dbReference type="CDD" id="cd12914">
    <property type="entry name" value="PDC1_DGC_like"/>
    <property type="match status" value="1"/>
</dbReference>